<dbReference type="SUPFAM" id="SSF49879">
    <property type="entry name" value="SMAD/FHA domain"/>
    <property type="match status" value="1"/>
</dbReference>
<evidence type="ECO:0000313" key="5">
    <source>
        <dbReference type="Proteomes" id="UP001564626"/>
    </source>
</evidence>
<feature type="region of interest" description="Disordered" evidence="2">
    <location>
        <begin position="1"/>
        <end position="40"/>
    </location>
</feature>
<evidence type="ECO:0000256" key="1">
    <source>
        <dbReference type="ARBA" id="ARBA00022553"/>
    </source>
</evidence>
<keyword evidence="1" id="KW-0597">Phosphoprotein</keyword>
<sequence>MTQPGPGAVAPRGAARTEELSGPRQETRSAAAVPAPRAPAETTTAALVISRGDAAGTEFALTRDRTVVGRNRECDVVVDDPTVSRAHAAVVREDGNFVLVDGGSLNGTYLNRRPVDSAVLVDGDEIWIGKIRFTYRAP</sequence>
<dbReference type="InterPro" id="IPR008984">
    <property type="entry name" value="SMAD_FHA_dom_sf"/>
</dbReference>
<evidence type="ECO:0000259" key="3">
    <source>
        <dbReference type="PROSITE" id="PS50006"/>
    </source>
</evidence>
<dbReference type="InterPro" id="IPR000253">
    <property type="entry name" value="FHA_dom"/>
</dbReference>
<reference evidence="4 5" key="1">
    <citation type="submission" date="2024-08" db="EMBL/GenBank/DDBJ databases">
        <title>Genome mining of Saccharopolyspora cebuensis PGLac3 from Nigerian medicinal plant.</title>
        <authorList>
            <person name="Ezeobiora C.E."/>
            <person name="Igbokwe N.H."/>
            <person name="Amin D.H."/>
            <person name="Mendie U.E."/>
        </authorList>
    </citation>
    <scope>NUCLEOTIDE SEQUENCE [LARGE SCALE GENOMIC DNA]</scope>
    <source>
        <strain evidence="4 5">PGLac3</strain>
    </source>
</reference>
<name>A0ABV4CGH4_9PSEU</name>
<protein>
    <submittedName>
        <fullName evidence="4">FHA domain-containing protein</fullName>
    </submittedName>
</protein>
<dbReference type="InterPro" id="IPR050923">
    <property type="entry name" value="Cell_Proc_Reg/RNA_Proc"/>
</dbReference>
<feature type="compositionally biased region" description="Basic and acidic residues" evidence="2">
    <location>
        <begin position="15"/>
        <end position="27"/>
    </location>
</feature>
<dbReference type="PROSITE" id="PS50006">
    <property type="entry name" value="FHA_DOMAIN"/>
    <property type="match status" value="1"/>
</dbReference>
<gene>
    <name evidence="4" type="ORF">AB8O55_12515</name>
</gene>
<accession>A0ABV4CGH4</accession>
<dbReference type="RefSeq" id="WP_345365567.1">
    <property type="nucleotide sequence ID" value="NZ_BAABII010000016.1"/>
</dbReference>
<dbReference type="Gene3D" id="2.60.200.20">
    <property type="match status" value="1"/>
</dbReference>
<evidence type="ECO:0000313" key="4">
    <source>
        <dbReference type="EMBL" id="MEY8040219.1"/>
    </source>
</evidence>
<feature type="domain" description="FHA" evidence="3">
    <location>
        <begin position="66"/>
        <end position="115"/>
    </location>
</feature>
<dbReference type="Pfam" id="PF00498">
    <property type="entry name" value="FHA"/>
    <property type="match status" value="1"/>
</dbReference>
<dbReference type="SMART" id="SM00240">
    <property type="entry name" value="FHA"/>
    <property type="match status" value="1"/>
</dbReference>
<organism evidence="4 5">
    <name type="scientific">Saccharopolyspora cebuensis</name>
    <dbReference type="NCBI Taxonomy" id="418759"/>
    <lineage>
        <taxon>Bacteria</taxon>
        <taxon>Bacillati</taxon>
        <taxon>Actinomycetota</taxon>
        <taxon>Actinomycetes</taxon>
        <taxon>Pseudonocardiales</taxon>
        <taxon>Pseudonocardiaceae</taxon>
        <taxon>Saccharopolyspora</taxon>
    </lineage>
</organism>
<comment type="caution">
    <text evidence="4">The sequence shown here is derived from an EMBL/GenBank/DDBJ whole genome shotgun (WGS) entry which is preliminary data.</text>
</comment>
<feature type="compositionally biased region" description="Low complexity" evidence="2">
    <location>
        <begin position="30"/>
        <end position="40"/>
    </location>
</feature>
<dbReference type="Proteomes" id="UP001564626">
    <property type="component" value="Unassembled WGS sequence"/>
</dbReference>
<keyword evidence="5" id="KW-1185">Reference proteome</keyword>
<feature type="compositionally biased region" description="Low complexity" evidence="2">
    <location>
        <begin position="1"/>
        <end position="14"/>
    </location>
</feature>
<dbReference type="PANTHER" id="PTHR23308">
    <property type="entry name" value="NUCLEAR INHIBITOR OF PROTEIN PHOSPHATASE-1"/>
    <property type="match status" value="1"/>
</dbReference>
<dbReference type="EMBL" id="JBGEHV010000019">
    <property type="protein sequence ID" value="MEY8040219.1"/>
    <property type="molecule type" value="Genomic_DNA"/>
</dbReference>
<proteinExistence type="predicted"/>
<evidence type="ECO:0000256" key="2">
    <source>
        <dbReference type="SAM" id="MobiDB-lite"/>
    </source>
</evidence>